<proteinExistence type="predicted"/>
<dbReference type="InterPro" id="IPR002220">
    <property type="entry name" value="DapA-like"/>
</dbReference>
<dbReference type="KEGG" id="ftj:FTUN_1733"/>
<dbReference type="AlphaFoldDB" id="A0A6M5YLN3"/>
<dbReference type="Proteomes" id="UP000503447">
    <property type="component" value="Chromosome"/>
</dbReference>
<keyword evidence="3" id="KW-1185">Reference proteome</keyword>
<dbReference type="EMBL" id="CP053452">
    <property type="protein sequence ID" value="QJW94213.1"/>
    <property type="molecule type" value="Genomic_DNA"/>
</dbReference>
<organism evidence="2 3">
    <name type="scientific">Frigoriglobus tundricola</name>
    <dbReference type="NCBI Taxonomy" id="2774151"/>
    <lineage>
        <taxon>Bacteria</taxon>
        <taxon>Pseudomonadati</taxon>
        <taxon>Planctomycetota</taxon>
        <taxon>Planctomycetia</taxon>
        <taxon>Gemmatales</taxon>
        <taxon>Gemmataceae</taxon>
        <taxon>Frigoriglobus</taxon>
    </lineage>
</organism>
<evidence type="ECO:0000313" key="2">
    <source>
        <dbReference type="EMBL" id="QJW94213.1"/>
    </source>
</evidence>
<evidence type="ECO:0000313" key="3">
    <source>
        <dbReference type="Proteomes" id="UP000503447"/>
    </source>
</evidence>
<dbReference type="GO" id="GO:0016829">
    <property type="term" value="F:lyase activity"/>
    <property type="evidence" value="ECO:0007669"/>
    <property type="project" value="UniProtKB-KW"/>
</dbReference>
<evidence type="ECO:0008006" key="4">
    <source>
        <dbReference type="Google" id="ProtNLM"/>
    </source>
</evidence>
<dbReference type="InterPro" id="IPR013785">
    <property type="entry name" value="Aldolase_TIM"/>
</dbReference>
<name>A0A6M5YLN3_9BACT</name>
<dbReference type="SMART" id="SM01130">
    <property type="entry name" value="DHDPS"/>
    <property type="match status" value="1"/>
</dbReference>
<dbReference type="CDD" id="cd00408">
    <property type="entry name" value="DHDPS-like"/>
    <property type="match status" value="1"/>
</dbReference>
<reference evidence="3" key="1">
    <citation type="submission" date="2020-05" db="EMBL/GenBank/DDBJ databases">
        <title>Frigoriglobus tundricola gen. nov., sp. nov., a psychrotolerant cellulolytic planctomycete of the family Gemmataceae with two divergent copies of 16S rRNA gene.</title>
        <authorList>
            <person name="Kulichevskaya I.S."/>
            <person name="Ivanova A.A."/>
            <person name="Naumoff D.G."/>
            <person name="Beletsky A.V."/>
            <person name="Rijpstra W.I.C."/>
            <person name="Sinninghe Damste J.S."/>
            <person name="Mardanov A.V."/>
            <person name="Ravin N.V."/>
            <person name="Dedysh S.N."/>
        </authorList>
    </citation>
    <scope>NUCLEOTIDE SEQUENCE [LARGE SCALE GENOMIC DNA]</scope>
    <source>
        <strain evidence="3">PL17</strain>
    </source>
</reference>
<sequence>MTCGTPIDPIAMIRPRRKITGISAVLLPFTEPGDIDWAGFTAHCVRTAEAGLTPAVNMDTGFGALLAPGQKIAVLDATRSALGGKSFVAGAFVANVPGAPFDIEQYRAAVDAVVDRGGVPVVVQSHGLTELPEAELPGAYEAIARDCDAFIAFELGRVFAPFGTIYGLDTFTALLAQKKCVGLKHSSLAREPEWQRLAIRDAVRPGFNLYTGNDLGIDMVMYGSDYLLGLSTFAPDLFARRDAYWLSGDPRFYELNDVLQYLGFLAFREPVPAYKHSAAMFLKLRGWIGCDATHPLSPVRCDSDRELLQGVIRKLGIV</sequence>
<dbReference type="SUPFAM" id="SSF51569">
    <property type="entry name" value="Aldolase"/>
    <property type="match status" value="1"/>
</dbReference>
<protein>
    <recommendedName>
        <fullName evidence="4">Dihydrodipicolinate synthase family protein</fullName>
    </recommendedName>
</protein>
<keyword evidence="1" id="KW-0456">Lyase</keyword>
<evidence type="ECO:0000256" key="1">
    <source>
        <dbReference type="ARBA" id="ARBA00023239"/>
    </source>
</evidence>
<dbReference type="Gene3D" id="3.20.20.70">
    <property type="entry name" value="Aldolase class I"/>
    <property type="match status" value="1"/>
</dbReference>
<gene>
    <name evidence="2" type="ORF">FTUN_1733</name>
</gene>
<accession>A0A6M5YLN3</accession>
<dbReference type="RefSeq" id="WP_171470256.1">
    <property type="nucleotide sequence ID" value="NZ_CP053452.2"/>
</dbReference>